<keyword evidence="2" id="KW-1185">Reference proteome</keyword>
<accession>A0AAV0MJH4</accession>
<gene>
    <name evidence="1" type="ORF">LITE_LOCUS29003</name>
</gene>
<sequence>VYQWTCSSEVARQQSRSAIELQRPLCDYFRPVTTTAPPGTGEEDAAAAAFLECGDGARKNSFFQKLS</sequence>
<feature type="non-terminal residue" evidence="1">
    <location>
        <position position="1"/>
    </location>
</feature>
<dbReference type="Proteomes" id="UP001154282">
    <property type="component" value="Unassembled WGS sequence"/>
</dbReference>
<dbReference type="EMBL" id="CAMGYJ010000007">
    <property type="protein sequence ID" value="CAI0446405.1"/>
    <property type="molecule type" value="Genomic_DNA"/>
</dbReference>
<comment type="caution">
    <text evidence="1">The sequence shown here is derived from an EMBL/GenBank/DDBJ whole genome shotgun (WGS) entry which is preliminary data.</text>
</comment>
<protein>
    <submittedName>
        <fullName evidence="1">Uncharacterized protein</fullName>
    </submittedName>
</protein>
<proteinExistence type="predicted"/>
<dbReference type="AlphaFoldDB" id="A0AAV0MJH4"/>
<evidence type="ECO:0000313" key="2">
    <source>
        <dbReference type="Proteomes" id="UP001154282"/>
    </source>
</evidence>
<organism evidence="1 2">
    <name type="scientific">Linum tenue</name>
    <dbReference type="NCBI Taxonomy" id="586396"/>
    <lineage>
        <taxon>Eukaryota</taxon>
        <taxon>Viridiplantae</taxon>
        <taxon>Streptophyta</taxon>
        <taxon>Embryophyta</taxon>
        <taxon>Tracheophyta</taxon>
        <taxon>Spermatophyta</taxon>
        <taxon>Magnoliopsida</taxon>
        <taxon>eudicotyledons</taxon>
        <taxon>Gunneridae</taxon>
        <taxon>Pentapetalae</taxon>
        <taxon>rosids</taxon>
        <taxon>fabids</taxon>
        <taxon>Malpighiales</taxon>
        <taxon>Linaceae</taxon>
        <taxon>Linum</taxon>
    </lineage>
</organism>
<evidence type="ECO:0000313" key="1">
    <source>
        <dbReference type="EMBL" id="CAI0446405.1"/>
    </source>
</evidence>
<name>A0AAV0MJH4_9ROSI</name>
<reference evidence="1" key="1">
    <citation type="submission" date="2022-08" db="EMBL/GenBank/DDBJ databases">
        <authorList>
            <person name="Gutierrez-Valencia J."/>
        </authorList>
    </citation>
    <scope>NUCLEOTIDE SEQUENCE</scope>
</reference>